<dbReference type="GO" id="GO:0008289">
    <property type="term" value="F:lipid binding"/>
    <property type="evidence" value="ECO:0007669"/>
    <property type="project" value="InterPro"/>
</dbReference>
<dbReference type="Pfam" id="PF07464">
    <property type="entry name" value="ApoLp-III"/>
    <property type="match status" value="1"/>
</dbReference>
<gene>
    <name evidence="3" type="ORF">EAI_03690</name>
</gene>
<dbReference type="CDD" id="cd13769">
    <property type="entry name" value="ApoLp-III_like"/>
    <property type="match status" value="1"/>
</dbReference>
<dbReference type="STRING" id="610380.E2BCC1"/>
<keyword evidence="1" id="KW-0175">Coiled coil</keyword>
<dbReference type="PhylomeDB" id="E2BCC1"/>
<name>E2BCC1_HARSA</name>
<dbReference type="GO" id="GO:0005576">
    <property type="term" value="C:extracellular region"/>
    <property type="evidence" value="ECO:0007669"/>
    <property type="project" value="InterPro"/>
</dbReference>
<dbReference type="OMA" id="LESVWTN"/>
<feature type="coiled-coil region" evidence="1">
    <location>
        <begin position="124"/>
        <end position="166"/>
    </location>
</feature>
<evidence type="ECO:0000313" key="3">
    <source>
        <dbReference type="EMBL" id="EFN86657.1"/>
    </source>
</evidence>
<proteinExistence type="predicted"/>
<evidence type="ECO:0000256" key="1">
    <source>
        <dbReference type="SAM" id="Coils"/>
    </source>
</evidence>
<sequence length="198" mass="22520">MRCILAVAFTVVLIAAEGKAMPASDVEIQQPTVQPLELSDYIRHAQNSITEFGAEMQKQFNQAVPNQEEYLNTLKEQSSHFFNNIQNQVQNMTEEVKAKTPELEHLMTNFKTKLSEAFNKITTNEEAEEHVNQIQARIQESLRTVMNESQNVMENVNKNSAKVQEDISKFVKGLVDFASENLKNFSPEATTQKTEEHS</sequence>
<accession>E2BCC1</accession>
<evidence type="ECO:0000313" key="4">
    <source>
        <dbReference type="Proteomes" id="UP000008237"/>
    </source>
</evidence>
<dbReference type="GO" id="GO:0006869">
    <property type="term" value="P:lipid transport"/>
    <property type="evidence" value="ECO:0007669"/>
    <property type="project" value="InterPro"/>
</dbReference>
<organism evidence="4">
    <name type="scientific">Harpegnathos saltator</name>
    <name type="common">Jerdon's jumping ant</name>
    <dbReference type="NCBI Taxonomy" id="610380"/>
    <lineage>
        <taxon>Eukaryota</taxon>
        <taxon>Metazoa</taxon>
        <taxon>Ecdysozoa</taxon>
        <taxon>Arthropoda</taxon>
        <taxon>Hexapoda</taxon>
        <taxon>Insecta</taxon>
        <taxon>Pterygota</taxon>
        <taxon>Neoptera</taxon>
        <taxon>Endopterygota</taxon>
        <taxon>Hymenoptera</taxon>
        <taxon>Apocrita</taxon>
        <taxon>Aculeata</taxon>
        <taxon>Formicoidea</taxon>
        <taxon>Formicidae</taxon>
        <taxon>Ponerinae</taxon>
        <taxon>Ponerini</taxon>
        <taxon>Harpegnathos</taxon>
    </lineage>
</organism>
<dbReference type="EMBL" id="GL447257">
    <property type="protein sequence ID" value="EFN86657.1"/>
    <property type="molecule type" value="Genomic_DNA"/>
</dbReference>
<dbReference type="InParanoid" id="E2BCC1"/>
<feature type="signal peptide" evidence="2">
    <location>
        <begin position="1"/>
        <end position="20"/>
    </location>
</feature>
<dbReference type="OrthoDB" id="7674009at2759"/>
<feature type="chain" id="PRO_5005672924" description="Apolipophorin-III" evidence="2">
    <location>
        <begin position="21"/>
        <end position="198"/>
    </location>
</feature>
<evidence type="ECO:0008006" key="5">
    <source>
        <dbReference type="Google" id="ProtNLM"/>
    </source>
</evidence>
<dbReference type="InterPro" id="IPR010009">
    <property type="entry name" value="ApoLp-III"/>
</dbReference>
<protein>
    <recommendedName>
        <fullName evidence="5">Apolipophorin-III</fullName>
    </recommendedName>
</protein>
<keyword evidence="4" id="KW-1185">Reference proteome</keyword>
<dbReference type="KEGG" id="hst:105181259"/>
<evidence type="ECO:0000256" key="2">
    <source>
        <dbReference type="SAM" id="SignalP"/>
    </source>
</evidence>
<keyword evidence="2" id="KW-0732">Signal</keyword>
<dbReference type="Gene3D" id="1.20.120.20">
    <property type="entry name" value="Apolipoprotein"/>
    <property type="match status" value="1"/>
</dbReference>
<reference evidence="3 4" key="1">
    <citation type="journal article" date="2010" name="Science">
        <title>Genomic comparison of the ants Camponotus floridanus and Harpegnathos saltator.</title>
        <authorList>
            <person name="Bonasio R."/>
            <person name="Zhang G."/>
            <person name="Ye C."/>
            <person name="Mutti N.S."/>
            <person name="Fang X."/>
            <person name="Qin N."/>
            <person name="Donahue G."/>
            <person name="Yang P."/>
            <person name="Li Q."/>
            <person name="Li C."/>
            <person name="Zhang P."/>
            <person name="Huang Z."/>
            <person name="Berger S.L."/>
            <person name="Reinberg D."/>
            <person name="Wang J."/>
            <person name="Liebig J."/>
        </authorList>
    </citation>
    <scope>NUCLEOTIDE SEQUENCE [LARGE SCALE GENOMIC DNA]</scope>
    <source>
        <strain evidence="3 4">R22 G/1</strain>
    </source>
</reference>
<dbReference type="AlphaFoldDB" id="E2BCC1"/>
<dbReference type="Proteomes" id="UP000008237">
    <property type="component" value="Unassembled WGS sequence"/>
</dbReference>